<keyword evidence="5 7" id="KW-0653">Protein transport</keyword>
<dbReference type="Gramene" id="OMO51768">
    <property type="protein sequence ID" value="OMO51768"/>
    <property type="gene ID" value="CCACVL1_29604"/>
</dbReference>
<dbReference type="PIRSF" id="PIRSF037092">
    <property type="entry name" value="AP3_complex_delta"/>
    <property type="match status" value="1"/>
</dbReference>
<dbReference type="STRING" id="210143.A0A1R3G0Z7"/>
<sequence>MSGPSLMDSLFQRTLEDIIKGLRHQLIGEQAFISKALEEIRKEIKSTDLSTKSTALLKLSYLSSLHFHDMSFASFHALEVLSSPRFSHKKIAYHAISLSFHDSTPVLLLITNHLRKDLSSTNEFEILSAVVGVFCELASKDPRSYLPLAPEFYKILVDSKNNWVLIKVLKIFAKLAPLEPRLAKRVVEPICDHMRRTGAKSLLFECVRTVVTSLSDYDSAVRLAVGKVREFLVDEDPNLKYLGLQALSIVASKHLWAVSENKEIVIKSLSDADPNIKIESLRLVMAMVSEDNVPEISRVLVNYAIKSDPEFCNEILGSILSTCSRNVYEIIVDFDWYVSLLGEMSRIPHCQKGEEIENQLIDIGMRVKDVRPELARVSRDLLIDPALLGNPFLHRVLSASAWASGEYVEFSRNPLELMEALLQPRTSLLPPSIRAIYIQSAFKVLAFCLRTYLMLRGTAASSTCPDNLPSGVSASMSYESFDDLSVENGGDVTVTHGQPSTSASITDESIGNLFNLVELTLGPLLGSHDVEVEERARNVVGFVDMTKLGLLNASAQEEKDIEGKGVEASKTIKLMCDAFTKELGPVSISAQGKVPLPDGLELKENLGDLEMICGDIEQPSSNSVSFGSSYEEKVDVSFSNLQIKEDSEQSNESTSLLAEHRKRHGLYYLSTGQSETISNDYPPANDPMSQGNINDNADDLVKLAEDSLIPKKKLNHVKPRPVVVKLDEMDEKPFATKKCDPKDDSLSGAVWDILLGSEDMVPTSSRSNLSDKPSNKIKGKEKQRTEPHLESKENLVEDGNSSSRRRKHRSHGKERRHKSPRKKNAEEGEDSVQKVKEKRSHRHGRHKSRQRADEPLNVTPQTPVIPDFLL</sequence>
<evidence type="ECO:0000256" key="1">
    <source>
        <dbReference type="ARBA" id="ARBA00004308"/>
    </source>
</evidence>
<dbReference type="GO" id="GO:0030123">
    <property type="term" value="C:AP-3 adaptor complex"/>
    <property type="evidence" value="ECO:0007669"/>
    <property type="project" value="InterPro"/>
</dbReference>
<dbReference type="InterPro" id="IPR002553">
    <property type="entry name" value="Clathrin/coatomer_adapt-like_N"/>
</dbReference>
<dbReference type="Proteomes" id="UP000188268">
    <property type="component" value="Unassembled WGS sequence"/>
</dbReference>
<comment type="function">
    <text evidence="7">Part of the AP-3 complex, an adaptor-related complex which seems to be clathrin-associated. The complex is associated with the Golgi region as well as more peripheral structures. It facilitates the budding of vesicles from the Golgi membrane and may be directly involved in trafficking to the vacuole. It also function in maintaining the identity of lytic vacuoles and in regulating the transition between storage and lytic vacuoles.</text>
</comment>
<feature type="compositionally biased region" description="Polar residues" evidence="8">
    <location>
        <begin position="762"/>
        <end position="772"/>
    </location>
</feature>
<dbReference type="Gene3D" id="1.25.10.10">
    <property type="entry name" value="Leucine-rich Repeat Variant"/>
    <property type="match status" value="2"/>
</dbReference>
<evidence type="ECO:0000256" key="4">
    <source>
        <dbReference type="ARBA" id="ARBA00022737"/>
    </source>
</evidence>
<name>A0A1R3G0Z7_COCAP</name>
<reference evidence="10 11" key="1">
    <citation type="submission" date="2013-09" db="EMBL/GenBank/DDBJ databases">
        <title>Corchorus capsularis genome sequencing.</title>
        <authorList>
            <person name="Alam M."/>
            <person name="Haque M.S."/>
            <person name="Islam M.S."/>
            <person name="Emdad E.M."/>
            <person name="Islam M.M."/>
            <person name="Ahmed B."/>
            <person name="Halim A."/>
            <person name="Hossen Q.M.M."/>
            <person name="Hossain M.Z."/>
            <person name="Ahmed R."/>
            <person name="Khan M.M."/>
            <person name="Islam R."/>
            <person name="Rashid M.M."/>
            <person name="Khan S.A."/>
            <person name="Rahman M.S."/>
            <person name="Alam M."/>
        </authorList>
    </citation>
    <scope>NUCLEOTIDE SEQUENCE [LARGE SCALE GENOMIC DNA]</scope>
    <source>
        <strain evidence="11">cv. CVL-1</strain>
        <tissue evidence="10">Whole seedling</tissue>
    </source>
</reference>
<feature type="domain" description="Clathrin/coatomer adaptor adaptin-like N-terminal" evidence="9">
    <location>
        <begin position="126"/>
        <end position="444"/>
    </location>
</feature>
<dbReference type="GO" id="GO:0006896">
    <property type="term" value="P:Golgi to vacuole transport"/>
    <property type="evidence" value="ECO:0007669"/>
    <property type="project" value="TreeGrafter"/>
</dbReference>
<comment type="subcellular location">
    <subcellularLocation>
        <location evidence="1">Endomembrane system</location>
    </subcellularLocation>
    <subcellularLocation>
        <location evidence="7">Golgi apparatus</location>
    </subcellularLocation>
</comment>
<dbReference type="InterPro" id="IPR016024">
    <property type="entry name" value="ARM-type_fold"/>
</dbReference>
<feature type="compositionally biased region" description="Basic residues" evidence="8">
    <location>
        <begin position="803"/>
        <end position="822"/>
    </location>
</feature>
<dbReference type="PANTHER" id="PTHR22781">
    <property type="entry name" value="DELTA ADAPTIN-RELATED"/>
    <property type="match status" value="1"/>
</dbReference>
<comment type="caution">
    <text evidence="10">The sequence shown here is derived from an EMBL/GenBank/DDBJ whole genome shotgun (WGS) entry which is preliminary data.</text>
</comment>
<evidence type="ECO:0000256" key="6">
    <source>
        <dbReference type="ARBA" id="ARBA00023136"/>
    </source>
</evidence>
<dbReference type="GO" id="GO:0006623">
    <property type="term" value="P:protein targeting to vacuole"/>
    <property type="evidence" value="ECO:0007669"/>
    <property type="project" value="TreeGrafter"/>
</dbReference>
<evidence type="ECO:0000256" key="3">
    <source>
        <dbReference type="ARBA" id="ARBA00022448"/>
    </source>
</evidence>
<dbReference type="AlphaFoldDB" id="A0A1R3G0Z7"/>
<feature type="compositionally biased region" description="Basic and acidic residues" evidence="8">
    <location>
        <begin position="823"/>
        <end position="835"/>
    </location>
</feature>
<accession>A0A1R3G0Z7</accession>
<proteinExistence type="inferred from homology"/>
<evidence type="ECO:0000256" key="5">
    <source>
        <dbReference type="ARBA" id="ARBA00022927"/>
    </source>
</evidence>
<keyword evidence="4" id="KW-0677">Repeat</keyword>
<dbReference type="SUPFAM" id="SSF48371">
    <property type="entry name" value="ARM repeat"/>
    <property type="match status" value="1"/>
</dbReference>
<evidence type="ECO:0000313" key="11">
    <source>
        <dbReference type="Proteomes" id="UP000188268"/>
    </source>
</evidence>
<keyword evidence="7" id="KW-0333">Golgi apparatus</keyword>
<evidence type="ECO:0000259" key="9">
    <source>
        <dbReference type="Pfam" id="PF01602"/>
    </source>
</evidence>
<evidence type="ECO:0000256" key="8">
    <source>
        <dbReference type="SAM" id="MobiDB-lite"/>
    </source>
</evidence>
<evidence type="ECO:0000313" key="10">
    <source>
        <dbReference type="EMBL" id="OMO51768.1"/>
    </source>
</evidence>
<feature type="region of interest" description="Disordered" evidence="8">
    <location>
        <begin position="760"/>
        <end position="870"/>
    </location>
</feature>
<dbReference type="PANTHER" id="PTHR22781:SF12">
    <property type="entry name" value="AP-3 COMPLEX SUBUNIT DELTA-1"/>
    <property type="match status" value="1"/>
</dbReference>
<keyword evidence="3 7" id="KW-0813">Transport</keyword>
<dbReference type="OrthoDB" id="10264595at2759"/>
<comment type="similarity">
    <text evidence="2 7">Belongs to the adaptor complexes large subunit family.</text>
</comment>
<evidence type="ECO:0000256" key="2">
    <source>
        <dbReference type="ARBA" id="ARBA00006613"/>
    </source>
</evidence>
<dbReference type="EMBL" id="AWWV01015700">
    <property type="protein sequence ID" value="OMO51768.1"/>
    <property type="molecule type" value="Genomic_DNA"/>
</dbReference>
<keyword evidence="6" id="KW-0472">Membrane</keyword>
<dbReference type="OMA" id="FIGMIKH"/>
<keyword evidence="11" id="KW-1185">Reference proteome</keyword>
<dbReference type="InterPro" id="IPR017105">
    <property type="entry name" value="AP3_complex_dsu"/>
</dbReference>
<gene>
    <name evidence="10" type="ORF">CCACVL1_29604</name>
</gene>
<protein>
    <recommendedName>
        <fullName evidence="7">AP-3 complex subunit delta</fullName>
    </recommendedName>
</protein>
<evidence type="ECO:0000256" key="7">
    <source>
        <dbReference type="PIRNR" id="PIRNR037092"/>
    </source>
</evidence>
<organism evidence="10 11">
    <name type="scientific">Corchorus capsularis</name>
    <name type="common">Jute</name>
    <dbReference type="NCBI Taxonomy" id="210143"/>
    <lineage>
        <taxon>Eukaryota</taxon>
        <taxon>Viridiplantae</taxon>
        <taxon>Streptophyta</taxon>
        <taxon>Embryophyta</taxon>
        <taxon>Tracheophyta</taxon>
        <taxon>Spermatophyta</taxon>
        <taxon>Magnoliopsida</taxon>
        <taxon>eudicotyledons</taxon>
        <taxon>Gunneridae</taxon>
        <taxon>Pentapetalae</taxon>
        <taxon>rosids</taxon>
        <taxon>malvids</taxon>
        <taxon>Malvales</taxon>
        <taxon>Malvaceae</taxon>
        <taxon>Grewioideae</taxon>
        <taxon>Apeibeae</taxon>
        <taxon>Corchorus</taxon>
    </lineage>
</organism>
<dbReference type="Pfam" id="PF01602">
    <property type="entry name" value="Adaptin_N"/>
    <property type="match status" value="1"/>
</dbReference>
<feature type="compositionally biased region" description="Basic residues" evidence="8">
    <location>
        <begin position="836"/>
        <end position="849"/>
    </location>
</feature>
<dbReference type="GO" id="GO:0005794">
    <property type="term" value="C:Golgi apparatus"/>
    <property type="evidence" value="ECO:0007669"/>
    <property type="project" value="UniProtKB-SubCell"/>
</dbReference>
<dbReference type="GO" id="GO:0010008">
    <property type="term" value="C:endosome membrane"/>
    <property type="evidence" value="ECO:0007669"/>
    <property type="project" value="TreeGrafter"/>
</dbReference>
<comment type="subunit">
    <text evidence="7">Adaptor protein complex 3 (AP-3) is a heterotetramer.</text>
</comment>
<feature type="compositionally biased region" description="Basic and acidic residues" evidence="8">
    <location>
        <begin position="778"/>
        <end position="795"/>
    </location>
</feature>
<dbReference type="InterPro" id="IPR011989">
    <property type="entry name" value="ARM-like"/>
</dbReference>